<sequence length="48" mass="5637">MVVAGARCLKLHRILLIIVGLWPYQKSFIWQIQAVFFFGAYCCMLLFQ</sequence>
<reference evidence="2 3" key="1">
    <citation type="journal article" date="2014" name="Curr. Biol.">
        <title>The genome of the clonal raider ant Cerapachys biroi.</title>
        <authorList>
            <person name="Oxley P.R."/>
            <person name="Ji L."/>
            <person name="Fetter-Pruneda I."/>
            <person name="McKenzie S.K."/>
            <person name="Li C."/>
            <person name="Hu H."/>
            <person name="Zhang G."/>
            <person name="Kronauer D.J."/>
        </authorList>
    </citation>
    <scope>NUCLEOTIDE SEQUENCE [LARGE SCALE GENOMIC DNA]</scope>
</reference>
<feature type="transmembrane region" description="Helical" evidence="1">
    <location>
        <begin position="28"/>
        <end position="47"/>
    </location>
</feature>
<keyword evidence="3" id="KW-1185">Reference proteome</keyword>
<proteinExistence type="predicted"/>
<dbReference type="AlphaFoldDB" id="A0A026WS67"/>
<protein>
    <submittedName>
        <fullName evidence="2">Uncharacterized protein</fullName>
    </submittedName>
</protein>
<evidence type="ECO:0000313" key="3">
    <source>
        <dbReference type="Proteomes" id="UP000053097"/>
    </source>
</evidence>
<keyword evidence="1" id="KW-0812">Transmembrane</keyword>
<gene>
    <name evidence="2" type="ORF">X777_14673</name>
</gene>
<keyword evidence="1" id="KW-1133">Transmembrane helix</keyword>
<evidence type="ECO:0000313" key="2">
    <source>
        <dbReference type="EMBL" id="EZA58511.1"/>
    </source>
</evidence>
<evidence type="ECO:0000256" key="1">
    <source>
        <dbReference type="SAM" id="Phobius"/>
    </source>
</evidence>
<accession>A0A026WS67</accession>
<dbReference type="Proteomes" id="UP000053097">
    <property type="component" value="Unassembled WGS sequence"/>
</dbReference>
<dbReference type="EMBL" id="KK107119">
    <property type="protein sequence ID" value="EZA58511.1"/>
    <property type="molecule type" value="Genomic_DNA"/>
</dbReference>
<organism evidence="2 3">
    <name type="scientific">Ooceraea biroi</name>
    <name type="common">Clonal raider ant</name>
    <name type="synonym">Cerapachys biroi</name>
    <dbReference type="NCBI Taxonomy" id="2015173"/>
    <lineage>
        <taxon>Eukaryota</taxon>
        <taxon>Metazoa</taxon>
        <taxon>Ecdysozoa</taxon>
        <taxon>Arthropoda</taxon>
        <taxon>Hexapoda</taxon>
        <taxon>Insecta</taxon>
        <taxon>Pterygota</taxon>
        <taxon>Neoptera</taxon>
        <taxon>Endopterygota</taxon>
        <taxon>Hymenoptera</taxon>
        <taxon>Apocrita</taxon>
        <taxon>Aculeata</taxon>
        <taxon>Formicoidea</taxon>
        <taxon>Formicidae</taxon>
        <taxon>Dorylinae</taxon>
        <taxon>Ooceraea</taxon>
    </lineage>
</organism>
<name>A0A026WS67_OOCBI</name>
<feature type="non-terminal residue" evidence="2">
    <location>
        <position position="48"/>
    </location>
</feature>
<keyword evidence="1" id="KW-0472">Membrane</keyword>